<organism evidence="2 3">
    <name type="scientific">Nocardia jinanensis</name>
    <dbReference type="NCBI Taxonomy" id="382504"/>
    <lineage>
        <taxon>Bacteria</taxon>
        <taxon>Bacillati</taxon>
        <taxon>Actinomycetota</taxon>
        <taxon>Actinomycetes</taxon>
        <taxon>Mycobacteriales</taxon>
        <taxon>Nocardiaceae</taxon>
        <taxon>Nocardia</taxon>
    </lineage>
</organism>
<name>A0A917RBN2_9NOCA</name>
<dbReference type="Proteomes" id="UP000638263">
    <property type="component" value="Unassembled WGS sequence"/>
</dbReference>
<dbReference type="Pfam" id="PF12802">
    <property type="entry name" value="MarR_2"/>
    <property type="match status" value="1"/>
</dbReference>
<reference evidence="2" key="1">
    <citation type="journal article" date="2014" name="Int. J. Syst. Evol. Microbiol.">
        <title>Complete genome sequence of Corynebacterium casei LMG S-19264T (=DSM 44701T), isolated from a smear-ripened cheese.</title>
        <authorList>
            <consortium name="US DOE Joint Genome Institute (JGI-PGF)"/>
            <person name="Walter F."/>
            <person name="Albersmeier A."/>
            <person name="Kalinowski J."/>
            <person name="Ruckert C."/>
        </authorList>
    </citation>
    <scope>NUCLEOTIDE SEQUENCE</scope>
    <source>
        <strain evidence="2">CGMCC 4.3508</strain>
    </source>
</reference>
<reference evidence="2" key="2">
    <citation type="submission" date="2020-09" db="EMBL/GenBank/DDBJ databases">
        <authorList>
            <person name="Sun Q."/>
            <person name="Zhou Y."/>
        </authorList>
    </citation>
    <scope>NUCLEOTIDE SEQUENCE</scope>
    <source>
        <strain evidence="2">CGMCC 4.3508</strain>
    </source>
</reference>
<accession>A0A917RBN2</accession>
<proteinExistence type="predicted"/>
<dbReference type="EMBL" id="BMMH01000002">
    <property type="protein sequence ID" value="GGL00039.1"/>
    <property type="molecule type" value="Genomic_DNA"/>
</dbReference>
<gene>
    <name evidence="2" type="ORF">GCM10011588_13350</name>
</gene>
<dbReference type="AlphaFoldDB" id="A0A917RBN2"/>
<dbReference type="GO" id="GO:0003700">
    <property type="term" value="F:DNA-binding transcription factor activity"/>
    <property type="evidence" value="ECO:0007669"/>
    <property type="project" value="InterPro"/>
</dbReference>
<dbReference type="InterPro" id="IPR000835">
    <property type="entry name" value="HTH_MarR-typ"/>
</dbReference>
<protein>
    <recommendedName>
        <fullName evidence="1">HTH marR-type domain-containing protein</fullName>
    </recommendedName>
</protein>
<comment type="caution">
    <text evidence="2">The sequence shown here is derived from an EMBL/GenBank/DDBJ whole genome shotgun (WGS) entry which is preliminary data.</text>
</comment>
<sequence>MYIAGMDAASLHLVARRLRAIAFVATGNTGRRRIPPSEYAVLEDVALHPGSSIRDITERTAITQSLISRIVARFRDQGLLTTAPDPADGRRVLITVEPGVAEEVFRARGRAPIEFALGSELPHLSPERQRRVVELLDELEALMDTSGTSARAETGAG</sequence>
<dbReference type="InterPro" id="IPR036390">
    <property type="entry name" value="WH_DNA-bd_sf"/>
</dbReference>
<dbReference type="Gene3D" id="1.10.10.10">
    <property type="entry name" value="Winged helix-like DNA-binding domain superfamily/Winged helix DNA-binding domain"/>
    <property type="match status" value="1"/>
</dbReference>
<feature type="domain" description="HTH marR-type" evidence="1">
    <location>
        <begin position="34"/>
        <end position="91"/>
    </location>
</feature>
<evidence type="ECO:0000313" key="2">
    <source>
        <dbReference type="EMBL" id="GGL00039.1"/>
    </source>
</evidence>
<evidence type="ECO:0000313" key="3">
    <source>
        <dbReference type="Proteomes" id="UP000638263"/>
    </source>
</evidence>
<dbReference type="SUPFAM" id="SSF46785">
    <property type="entry name" value="Winged helix' DNA-binding domain"/>
    <property type="match status" value="1"/>
</dbReference>
<evidence type="ECO:0000259" key="1">
    <source>
        <dbReference type="Pfam" id="PF12802"/>
    </source>
</evidence>
<dbReference type="InterPro" id="IPR036388">
    <property type="entry name" value="WH-like_DNA-bd_sf"/>
</dbReference>
<keyword evidence="3" id="KW-1185">Reference proteome</keyword>